<sequence length="70" mass="7613">MSNNSTSGLSSLQKSVNQLRFEASFDRIMVSQAADDLKAFCLKNASKDPLIKGVPPNDNPFRPAKSCVLL</sequence>
<dbReference type="GeneTree" id="ENSGT01100000263525"/>
<evidence type="ECO:0000256" key="8">
    <source>
        <dbReference type="ARBA" id="ARBA00023289"/>
    </source>
</evidence>
<dbReference type="InterPro" id="IPR001770">
    <property type="entry name" value="G-protein_gamma"/>
</dbReference>
<dbReference type="Pfam" id="PF00631">
    <property type="entry name" value="G-gamma"/>
    <property type="match status" value="1"/>
</dbReference>
<comment type="function">
    <text evidence="9">Guanine nucleotide-binding proteins (G proteins) are involved as a modulator or transducer in various transmembrane signaling systems. The beta and gamma chains are required for the GTPase activity, for replacement of GDP by GTP, and for G protein-effector interaction.</text>
</comment>
<reference evidence="13" key="6">
    <citation type="submission" date="2025-04" db="UniProtKB">
        <authorList>
            <consortium name="RefSeq"/>
        </authorList>
    </citation>
    <scope>IDENTIFICATION</scope>
    <source>
        <strain evidence="13">Tuebingen</strain>
    </source>
</reference>
<dbReference type="SUPFAM" id="SSF48670">
    <property type="entry name" value="Transducin (heterotrimeric G protein), gamma chain"/>
    <property type="match status" value="1"/>
</dbReference>
<name>X1WBG0_DANRE</name>
<dbReference type="PANTHER" id="PTHR13809">
    <property type="entry name" value="GUANINE NUCLEOTIDE-BINDING PROTEIN GAMMA SUBUNIT"/>
    <property type="match status" value="1"/>
</dbReference>
<keyword evidence="3 9" id="KW-1003">Cell membrane</keyword>
<protein>
    <recommendedName>
        <fullName evidence="9">Guanine nucleotide-binding protein subunit gamma</fullName>
    </recommendedName>
</protein>
<dbReference type="eggNOG" id="KOG4119">
    <property type="taxonomic scope" value="Eukaryota"/>
</dbReference>
<comment type="similarity">
    <text evidence="2 9">Belongs to the G protein gamma family.</text>
</comment>
<dbReference type="SMART" id="SM00224">
    <property type="entry name" value="GGL"/>
    <property type="match status" value="1"/>
</dbReference>
<evidence type="ECO:0000256" key="2">
    <source>
        <dbReference type="ARBA" id="ARBA00007431"/>
    </source>
</evidence>
<keyword evidence="6 9" id="KW-0807">Transducer</keyword>
<dbReference type="RefSeq" id="NP_001275570.1">
    <property type="nucleotide sequence ID" value="NM_001288641.1"/>
</dbReference>
<dbReference type="SMART" id="SM01224">
    <property type="entry name" value="G_gamma"/>
    <property type="match status" value="1"/>
</dbReference>
<reference evidence="11 12" key="1">
    <citation type="journal article" date="2013" name="Nature">
        <title>The zebrafish reference genome sequence and its relationship to the human genome.</title>
        <authorList>
            <consortium name="Genome Reference Consortium Zebrafish"/>
            <person name="Howe K."/>
            <person name="Clark M.D."/>
            <person name="Torroja C.F."/>
            <person name="Torrance J."/>
            <person name="Berthelot C."/>
            <person name="Muffato M."/>
            <person name="Collins J.E."/>
            <person name="Humphray S."/>
            <person name="McLaren K."/>
            <person name="Matthews L."/>
            <person name="McLaren S."/>
            <person name="Sealy I."/>
            <person name="Caccamo M."/>
            <person name="Churcher C."/>
            <person name="Scott C."/>
            <person name="Barrett J.C."/>
            <person name="Koch R."/>
            <person name="Rauch G.J."/>
            <person name="White S."/>
            <person name="Chow W."/>
            <person name="Kilian B."/>
            <person name="Quintais L.T."/>
            <person name="Guerra-Assuncao J.A."/>
            <person name="Zhou Y."/>
            <person name="Gu Y."/>
            <person name="Yen J."/>
            <person name="Vogel J.H."/>
            <person name="Eyre T."/>
            <person name="Redmond S."/>
            <person name="Banerjee R."/>
            <person name="Chi J."/>
            <person name="Fu B."/>
            <person name="Langley E."/>
            <person name="Maguire S.F."/>
            <person name="Laird G.K."/>
            <person name="Lloyd D."/>
            <person name="Kenyon E."/>
            <person name="Donaldson S."/>
            <person name="Sehra H."/>
            <person name="Almeida-King J."/>
            <person name="Loveland J."/>
            <person name="Trevanion S."/>
            <person name="Jones M."/>
            <person name="Quail M."/>
            <person name="Willey D."/>
            <person name="Hunt A."/>
            <person name="Burton J."/>
            <person name="Sims S."/>
            <person name="McLay K."/>
            <person name="Plumb B."/>
            <person name="Davis J."/>
            <person name="Clee C."/>
            <person name="Oliver K."/>
            <person name="Clark R."/>
            <person name="Riddle C."/>
            <person name="Elliot D."/>
            <person name="Eliott D."/>
            <person name="Threadgold G."/>
            <person name="Harden G."/>
            <person name="Ware D."/>
            <person name="Begum S."/>
            <person name="Mortimore B."/>
            <person name="Mortimer B."/>
            <person name="Kerry G."/>
            <person name="Heath P."/>
            <person name="Phillimore B."/>
            <person name="Tracey A."/>
            <person name="Corby N."/>
            <person name="Dunn M."/>
            <person name="Johnson C."/>
            <person name="Wood J."/>
            <person name="Clark S."/>
            <person name="Pelan S."/>
            <person name="Griffiths G."/>
            <person name="Smith M."/>
            <person name="Glithero R."/>
            <person name="Howden P."/>
            <person name="Barker N."/>
            <person name="Lloyd C."/>
            <person name="Stevens C."/>
            <person name="Harley J."/>
            <person name="Holt K."/>
            <person name="Panagiotidis G."/>
            <person name="Lovell J."/>
            <person name="Beasley H."/>
            <person name="Henderson C."/>
            <person name="Gordon D."/>
            <person name="Auger K."/>
            <person name="Wright D."/>
            <person name="Collins J."/>
            <person name="Raisen C."/>
            <person name="Dyer L."/>
            <person name="Leung K."/>
            <person name="Robertson L."/>
            <person name="Ambridge K."/>
            <person name="Leongamornlert D."/>
            <person name="McGuire S."/>
            <person name="Gilderthorp R."/>
            <person name="Griffiths C."/>
            <person name="Manthravadi D."/>
            <person name="Nichol S."/>
            <person name="Barker G."/>
            <person name="Whitehead S."/>
            <person name="Kay M."/>
            <person name="Brown J."/>
            <person name="Murnane C."/>
            <person name="Gray E."/>
            <person name="Humphries M."/>
            <person name="Sycamore N."/>
            <person name="Barker D."/>
            <person name="Saunders D."/>
            <person name="Wallis J."/>
            <person name="Babbage A."/>
            <person name="Hammond S."/>
            <person name="Mashreghi-Mohammadi M."/>
            <person name="Barr L."/>
            <person name="Martin S."/>
            <person name="Wray P."/>
            <person name="Ellington A."/>
            <person name="Matthews N."/>
            <person name="Ellwood M."/>
            <person name="Woodmansey R."/>
            <person name="Clark G."/>
            <person name="Cooper J."/>
            <person name="Cooper J."/>
            <person name="Tromans A."/>
            <person name="Grafham D."/>
            <person name="Skuce C."/>
            <person name="Pandian R."/>
            <person name="Andrews R."/>
            <person name="Harrison E."/>
            <person name="Kimberley A."/>
            <person name="Garnett J."/>
            <person name="Fosker N."/>
            <person name="Hall R."/>
            <person name="Garner P."/>
            <person name="Kelly D."/>
            <person name="Bird C."/>
            <person name="Palmer S."/>
            <person name="Gehring I."/>
            <person name="Berger A."/>
            <person name="Dooley C.M."/>
            <person name="Ersan-Urun Z."/>
            <person name="Eser C."/>
            <person name="Geiger H."/>
            <person name="Geisler M."/>
            <person name="Karotki L."/>
            <person name="Kirn A."/>
            <person name="Konantz J."/>
            <person name="Konantz M."/>
            <person name="Oberlander M."/>
            <person name="Rudolph-Geiger S."/>
            <person name="Teucke M."/>
            <person name="Lanz C."/>
            <person name="Raddatz G."/>
            <person name="Osoegawa K."/>
            <person name="Zhu B."/>
            <person name="Rapp A."/>
            <person name="Widaa S."/>
            <person name="Langford C."/>
            <person name="Yang F."/>
            <person name="Schuster S.C."/>
            <person name="Carter N.P."/>
            <person name="Harrow J."/>
            <person name="Ning Z."/>
            <person name="Herrero J."/>
            <person name="Searle S.M."/>
            <person name="Enright A."/>
            <person name="Geisler R."/>
            <person name="Plasterk R.H."/>
            <person name="Lee C."/>
            <person name="Westerfield M."/>
            <person name="de Jong P.J."/>
            <person name="Zon L.I."/>
            <person name="Postlethwait J.H."/>
            <person name="Nusslein-Volhard C."/>
            <person name="Hubbard T.J."/>
            <person name="Roest Crollius H."/>
            <person name="Rogers J."/>
            <person name="Stemple D.L."/>
        </authorList>
    </citation>
    <scope>NUCLEOTIDE SEQUENCE [LARGE SCALE GENOMIC DNA]</scope>
    <source>
        <strain evidence="11">Tuebingen</strain>
    </source>
</reference>
<evidence type="ECO:0000256" key="5">
    <source>
        <dbReference type="ARBA" id="ARBA00023136"/>
    </source>
</evidence>
<dbReference type="GeneID" id="100537752"/>
<evidence type="ECO:0000313" key="11">
    <source>
        <dbReference type="Ensembl" id="ENSDARP00000127551"/>
    </source>
</evidence>
<comment type="subunit">
    <text evidence="9">G proteins are composed of 3 units; alpha, beta and gamma.</text>
</comment>
<reference evidence="13" key="4">
    <citation type="journal article" date="2016" name="BMC Genomics">
        <title>Gene evolution and gene expression after whole genome duplication in fish: the PhyloFish database.</title>
        <authorList>
            <person name="Pasquier J."/>
            <person name="Cabau C."/>
            <person name="Nguyen T."/>
            <person name="Jouanno E."/>
            <person name="Severac D."/>
            <person name="Braasch I."/>
            <person name="Journot L."/>
            <person name="Pontarotti P."/>
            <person name="Klopp C."/>
            <person name="Postlethwait J.H."/>
            <person name="Guiguen Y."/>
            <person name="Bobe J."/>
        </authorList>
    </citation>
    <scope>NUCLEOTIDE SEQUENCE</scope>
    <source>
        <strain evidence="13">Tuebingen</strain>
    </source>
</reference>
<keyword evidence="5 9" id="KW-0472">Membrane</keyword>
<evidence type="ECO:0000256" key="1">
    <source>
        <dbReference type="ARBA" id="ARBA00004342"/>
    </source>
</evidence>
<dbReference type="InterPro" id="IPR036284">
    <property type="entry name" value="GGL_sf"/>
</dbReference>
<evidence type="ECO:0000256" key="7">
    <source>
        <dbReference type="ARBA" id="ARBA00023288"/>
    </source>
</evidence>
<evidence type="ECO:0000313" key="14">
    <source>
        <dbReference type="ZFIN" id="ZDB-GENE-030131-8332"/>
    </source>
</evidence>
<keyword evidence="4" id="KW-0488">Methylation</keyword>
<dbReference type="GO" id="GO:0005834">
    <property type="term" value="C:heterotrimeric G-protein complex"/>
    <property type="evidence" value="ECO:0000318"/>
    <property type="project" value="GO_Central"/>
</dbReference>
<dbReference type="CDD" id="cd00068">
    <property type="entry name" value="GGL"/>
    <property type="match status" value="1"/>
</dbReference>
<dbReference type="OrthoDB" id="6264244at2759"/>
<accession>X1WBG0</accession>
<dbReference type="AGR" id="ZFIN:ZDB-GENE-030131-8332"/>
<dbReference type="SMR" id="X1WBG0"/>
<evidence type="ECO:0000313" key="13">
    <source>
        <dbReference type="RefSeq" id="NP_001275570.1"/>
    </source>
</evidence>
<accession>A0A8M1P0E8</accession>
<dbReference type="EMBL" id="BX649502">
    <property type="status" value="NOT_ANNOTATED_CDS"/>
    <property type="molecule type" value="Genomic_DNA"/>
</dbReference>
<dbReference type="KEGG" id="dre:100537752"/>
<dbReference type="HOGENOM" id="CLU_168377_3_0_1"/>
<evidence type="ECO:0000313" key="12">
    <source>
        <dbReference type="Proteomes" id="UP000000437"/>
    </source>
</evidence>
<feature type="domain" description="G protein gamma" evidence="10">
    <location>
        <begin position="5"/>
        <end position="70"/>
    </location>
</feature>
<evidence type="ECO:0000256" key="3">
    <source>
        <dbReference type="ARBA" id="ARBA00022475"/>
    </source>
</evidence>
<dbReference type="PROSITE" id="PS50058">
    <property type="entry name" value="G_PROTEIN_GAMMA"/>
    <property type="match status" value="1"/>
</dbReference>
<reference evidence="13" key="5">
    <citation type="journal article" date="2017" name="Nat. Commun.">
        <title>Evolution of complexity in the zebrafish synapse proteome.</title>
        <authorList>
            <person name="Bayes A."/>
            <person name="Collins M.O."/>
            <person name="Reig-Viader R."/>
            <person name="Gou G."/>
            <person name="Goulding D."/>
            <person name="Izquierdo A."/>
            <person name="Choudhary J.S."/>
            <person name="Emes R.D."/>
            <person name="Grant S.G."/>
        </authorList>
    </citation>
    <scope>NUCLEOTIDE SEQUENCE</scope>
    <source>
        <strain evidence="13">Tuebingen</strain>
    </source>
</reference>
<proteinExistence type="inferred from homology"/>
<dbReference type="InterPro" id="IPR015898">
    <property type="entry name" value="G-protein_gamma-like_dom"/>
</dbReference>
<dbReference type="AlphaFoldDB" id="X1WBG0"/>
<organism evidence="11">
    <name type="scientific">Danio rerio</name>
    <name type="common">Zebrafish</name>
    <name type="synonym">Brachydanio rerio</name>
    <dbReference type="NCBI Taxonomy" id="7955"/>
    <lineage>
        <taxon>Eukaryota</taxon>
        <taxon>Metazoa</taxon>
        <taxon>Chordata</taxon>
        <taxon>Craniata</taxon>
        <taxon>Vertebrata</taxon>
        <taxon>Euteleostomi</taxon>
        <taxon>Actinopterygii</taxon>
        <taxon>Neopterygii</taxon>
        <taxon>Teleostei</taxon>
        <taxon>Ostariophysi</taxon>
        <taxon>Cypriniformes</taxon>
        <taxon>Danionidae</taxon>
        <taxon>Danioninae</taxon>
        <taxon>Danio</taxon>
    </lineage>
</organism>
<dbReference type="Proteomes" id="UP000000437">
    <property type="component" value="Chromosome 3"/>
</dbReference>
<keyword evidence="7 9" id="KW-0449">Lipoprotein</keyword>
<dbReference type="STRING" id="7955.ENSDARP00000127551"/>
<evidence type="ECO:0000256" key="4">
    <source>
        <dbReference type="ARBA" id="ARBA00022481"/>
    </source>
</evidence>
<dbReference type="FunFam" id="4.10.260.10:FF:000001">
    <property type="entry name" value="Guanine nucleotide-binding protein subunit gamma"/>
    <property type="match status" value="1"/>
</dbReference>
<dbReference type="PaxDb" id="7955-ENSDARP00000127551"/>
<dbReference type="GO" id="GO:0031681">
    <property type="term" value="F:G-protein beta-subunit binding"/>
    <property type="evidence" value="ECO:0000318"/>
    <property type="project" value="GO_Central"/>
</dbReference>
<dbReference type="ZFIN" id="ZDB-GENE-030131-8332">
    <property type="gene designation" value="si:dkey-204f11.64"/>
</dbReference>
<dbReference type="GO" id="GO:0007186">
    <property type="term" value="P:G protein-coupled receptor signaling pathway"/>
    <property type="evidence" value="ECO:0000318"/>
    <property type="project" value="GO_Central"/>
</dbReference>
<dbReference type="Gene3D" id="4.10.260.10">
    <property type="entry name" value="Transducin (heterotrimeric G protein), gamma chain"/>
    <property type="match status" value="1"/>
</dbReference>
<dbReference type="Bgee" id="ENSDARG00000094695">
    <property type="expression patterns" value="Expressed in caudal fin and 21 other cell types or tissues"/>
</dbReference>
<evidence type="ECO:0000256" key="6">
    <source>
        <dbReference type="ARBA" id="ARBA00023224"/>
    </source>
</evidence>
<comment type="subcellular location">
    <subcellularLocation>
        <location evidence="1 9">Cell membrane</location>
        <topology evidence="1 9">Lipid-anchor</topology>
        <orientation evidence="1 9">Cytoplasmic side</orientation>
    </subcellularLocation>
</comment>
<evidence type="ECO:0000259" key="10">
    <source>
        <dbReference type="PROSITE" id="PS50058"/>
    </source>
</evidence>
<reference evidence="13" key="3">
    <citation type="journal article" date="2015" name="Nat. Commun.">
        <title>RFX transcription factors are essential for hearing in mice.</title>
        <authorList>
            <person name="Elkon R."/>
            <person name="Milon B."/>
            <person name="Morrison L."/>
            <person name="Shah M."/>
            <person name="Vijayakumar S."/>
            <person name="Racherla M."/>
            <person name="Leitch C.C."/>
            <person name="Silipino L."/>
            <person name="Hadi S."/>
            <person name="Weiss-Gayet M."/>
            <person name="Barras E."/>
            <person name="Schmid C.D."/>
            <person name="Ait-Lounis A."/>
            <person name="Barnes A."/>
            <person name="Song Y."/>
            <person name="Eisenman D.J."/>
            <person name="Eliyahu E."/>
            <person name="Frolenkov G.I."/>
            <person name="Strome S.E."/>
            <person name="Durand B."/>
            <person name="Zaghloul N.A."/>
            <person name="Jones S.M."/>
            <person name="Reith W."/>
            <person name="Hertzano R."/>
        </authorList>
    </citation>
    <scope>NUCLEOTIDE SEQUENCE</scope>
    <source>
        <strain evidence="13">Tuebingen</strain>
    </source>
</reference>
<keyword evidence="12" id="KW-1185">Reference proteome</keyword>
<reference evidence="11" key="2">
    <citation type="submission" date="2014-03" db="UniProtKB">
        <authorList>
            <consortium name="Ensembl"/>
        </authorList>
    </citation>
    <scope>IDENTIFICATION</scope>
    <source>
        <strain evidence="11">Tuebingen</strain>
    </source>
</reference>
<keyword evidence="8" id="KW-0636">Prenylation</keyword>
<gene>
    <name evidence="11 13 14" type="primary">si:dkey-204f11.64</name>
    <name evidence="13" type="synonym">fb09a11</name>
    <name evidence="13" type="synonym">wu:fb09a11</name>
    <name evidence="13" type="synonym">wu:fb12h08</name>
</gene>
<dbReference type="Ensembl" id="ENSDART00000131802.3">
    <property type="protein sequence ID" value="ENSDARP00000127551.1"/>
    <property type="gene ID" value="ENSDARG00000094695.3"/>
</dbReference>
<dbReference type="PRINTS" id="PR00321">
    <property type="entry name" value="GPROTEING"/>
</dbReference>
<evidence type="ECO:0000256" key="9">
    <source>
        <dbReference type="RuleBase" id="RU004973"/>
    </source>
</evidence>
<dbReference type="OMA" id="FRPAKSC"/>